<dbReference type="PANTHER" id="PTHR34582">
    <property type="entry name" value="UPF0702 TRANSMEMBRANE PROTEIN YCAP"/>
    <property type="match status" value="1"/>
</dbReference>
<feature type="domain" description="YetF-like N-terminal transmembrane" evidence="9">
    <location>
        <begin position="12"/>
        <end position="64"/>
    </location>
</feature>
<evidence type="ECO:0000256" key="3">
    <source>
        <dbReference type="ARBA" id="ARBA00022475"/>
    </source>
</evidence>
<dbReference type="InterPro" id="IPR023090">
    <property type="entry name" value="UPF0702_alpha/beta_dom_sf"/>
</dbReference>
<evidence type="ECO:0000259" key="8">
    <source>
        <dbReference type="Pfam" id="PF04239"/>
    </source>
</evidence>
<evidence type="ECO:0000256" key="2">
    <source>
        <dbReference type="ARBA" id="ARBA00006448"/>
    </source>
</evidence>
<evidence type="ECO:0000313" key="12">
    <source>
        <dbReference type="EMBL" id="MBY5631216.1"/>
    </source>
</evidence>
<sequence>MDAVLRGLAIYFTLLVIIRLSGRRTLAQMTPFDLVIVLVISETTQQAMLGDDFSITNAVILILTLFTTDIGLSYVKRWWPRAAHIIDGVPTVLVTDGVYDEGALKGARLQKEDVMQAARSQEGIESVTEIKFAILEVSGNISIIKKQKSG</sequence>
<evidence type="ECO:0000313" key="13">
    <source>
        <dbReference type="Proteomes" id="UP000092691"/>
    </source>
</evidence>
<accession>A0A154IJT6</accession>
<keyword evidence="10" id="KW-0614">Plasmid</keyword>
<evidence type="ECO:0000256" key="7">
    <source>
        <dbReference type="SAM" id="Phobius"/>
    </source>
</evidence>
<keyword evidence="3" id="KW-1003">Cell membrane</keyword>
<evidence type="ECO:0000256" key="1">
    <source>
        <dbReference type="ARBA" id="ARBA00004651"/>
    </source>
</evidence>
<dbReference type="GO" id="GO:0005886">
    <property type="term" value="C:plasma membrane"/>
    <property type="evidence" value="ECO:0007669"/>
    <property type="project" value="UniProtKB-SubCell"/>
</dbReference>
<evidence type="ECO:0000256" key="5">
    <source>
        <dbReference type="ARBA" id="ARBA00022989"/>
    </source>
</evidence>
<comment type="subcellular location">
    <subcellularLocation>
        <location evidence="1">Cell membrane</location>
        <topology evidence="1">Multi-pass membrane protein</topology>
    </subcellularLocation>
</comment>
<dbReference type="Proteomes" id="UP000825699">
    <property type="component" value="Unassembled WGS sequence"/>
</dbReference>
<evidence type="ECO:0000313" key="10">
    <source>
        <dbReference type="EMBL" id="ANP91773.1"/>
    </source>
</evidence>
<dbReference type="OrthoDB" id="9793799at2"/>
<dbReference type="RefSeq" id="WP_018484111.1">
    <property type="nucleotide sequence ID" value="NZ_CP016293.1"/>
</dbReference>
<dbReference type="Proteomes" id="UP000092691">
    <property type="component" value="Plasmid unnamed5"/>
</dbReference>
<protein>
    <submittedName>
        <fullName evidence="12">DUF421 domain-containing protein</fullName>
    </submittedName>
</protein>
<reference evidence="11" key="1">
    <citation type="submission" date="2016-03" db="EMBL/GenBank/DDBJ databases">
        <title>Microsymbionts genomes from the relict species Vavilovia formosa.</title>
        <authorList>
            <person name="Chirak E."/>
            <person name="Kimeklis A."/>
            <person name="Kopat V."/>
            <person name="Andronov E."/>
        </authorList>
    </citation>
    <scope>NUCLEOTIDE SEQUENCE [LARGE SCALE GENOMIC DNA]</scope>
    <source>
        <strain evidence="11">Vaf12</strain>
    </source>
</reference>
<geneLocation type="plasmid" evidence="10 13">
    <name>unnamed5</name>
</geneLocation>
<dbReference type="GeneID" id="67488135"/>
<dbReference type="EMBL" id="LVYU01000084">
    <property type="protein sequence ID" value="KZB00803.1"/>
    <property type="molecule type" value="Genomic_DNA"/>
</dbReference>
<dbReference type="Pfam" id="PF20730">
    <property type="entry name" value="YetF_N"/>
    <property type="match status" value="1"/>
</dbReference>
<dbReference type="EMBL" id="JAAXEP010000013">
    <property type="protein sequence ID" value="MBY5631216.1"/>
    <property type="molecule type" value="Genomic_DNA"/>
</dbReference>
<dbReference type="Gene3D" id="3.30.240.20">
    <property type="entry name" value="bsu07140 like domains"/>
    <property type="match status" value="1"/>
</dbReference>
<dbReference type="PANTHER" id="PTHR34582:SF6">
    <property type="entry name" value="UPF0702 TRANSMEMBRANE PROTEIN YCAP"/>
    <property type="match status" value="1"/>
</dbReference>
<dbReference type="InterPro" id="IPR048454">
    <property type="entry name" value="YetF_N"/>
</dbReference>
<evidence type="ECO:0000313" key="11">
    <source>
        <dbReference type="EMBL" id="KZB00803.1"/>
    </source>
</evidence>
<feature type="transmembrane region" description="Helical" evidence="7">
    <location>
        <begin position="55"/>
        <end position="75"/>
    </location>
</feature>
<reference evidence="12" key="3">
    <citation type="submission" date="2020-04" db="EMBL/GenBank/DDBJ databases">
        <title>Global-level population genomics supports evidence of horizontal gene transfer on evolution of Rhizobia in Lentils.</title>
        <authorList>
            <person name="Gai Y."/>
            <person name="Cook D."/>
            <person name="Riely B."/>
        </authorList>
    </citation>
    <scope>NUCLEOTIDE SEQUENCE</scope>
    <source>
        <strain evidence="12">Derici101B</strain>
    </source>
</reference>
<comment type="similarity">
    <text evidence="2">Belongs to the UPF0702 family.</text>
</comment>
<evidence type="ECO:0000259" key="9">
    <source>
        <dbReference type="Pfam" id="PF20730"/>
    </source>
</evidence>
<evidence type="ECO:0000256" key="4">
    <source>
        <dbReference type="ARBA" id="ARBA00022692"/>
    </source>
</evidence>
<dbReference type="InterPro" id="IPR007353">
    <property type="entry name" value="DUF421"/>
</dbReference>
<keyword evidence="6 7" id="KW-0472">Membrane</keyword>
<keyword evidence="5 7" id="KW-1133">Transmembrane helix</keyword>
<name>A0A154IJT6_RHILE</name>
<dbReference type="AlphaFoldDB" id="A0A154IJT6"/>
<dbReference type="Pfam" id="PF04239">
    <property type="entry name" value="DUF421"/>
    <property type="match status" value="1"/>
</dbReference>
<feature type="domain" description="YetF C-terminal" evidence="8">
    <location>
        <begin position="79"/>
        <end position="148"/>
    </location>
</feature>
<organism evidence="11">
    <name type="scientific">Rhizobium leguminosarum</name>
    <dbReference type="NCBI Taxonomy" id="384"/>
    <lineage>
        <taxon>Bacteria</taxon>
        <taxon>Pseudomonadati</taxon>
        <taxon>Pseudomonadota</taxon>
        <taxon>Alphaproteobacteria</taxon>
        <taxon>Hyphomicrobiales</taxon>
        <taxon>Rhizobiaceae</taxon>
        <taxon>Rhizobium/Agrobacterium group</taxon>
        <taxon>Rhizobium</taxon>
    </lineage>
</organism>
<keyword evidence="4 7" id="KW-0812">Transmembrane</keyword>
<evidence type="ECO:0000256" key="6">
    <source>
        <dbReference type="ARBA" id="ARBA00023136"/>
    </source>
</evidence>
<gene>
    <name evidence="11" type="ORF">A4A59_15985</name>
    <name evidence="10" type="ORF">BA011_38715</name>
    <name evidence="12" type="ORF">HFO42_24425</name>
</gene>
<reference evidence="10 13" key="2">
    <citation type="submission" date="2016-06" db="EMBL/GenBank/DDBJ databases">
        <title>Microsymbionts genomes from the relict species Vavilovia formosa.</title>
        <authorList>
            <person name="Chirak E."/>
            <person name="Kimeklis A."/>
            <person name="Andronov E."/>
        </authorList>
    </citation>
    <scope>NUCLEOTIDE SEQUENCE [LARGE SCALE GENOMIC DNA]</scope>
    <source>
        <strain evidence="10 13">Vaf10</strain>
        <plasmid evidence="13">Plasmid unnamed5</plasmid>
        <plasmid evidence="10">unnamed5</plasmid>
    </source>
</reference>
<dbReference type="EMBL" id="CP016293">
    <property type="protein sequence ID" value="ANP91773.1"/>
    <property type="molecule type" value="Genomic_DNA"/>
</dbReference>
<proteinExistence type="inferred from homology"/>